<proteinExistence type="predicted"/>
<dbReference type="NCBIfam" id="NF004829">
    <property type="entry name" value="PRK06183.1-3"/>
    <property type="match status" value="1"/>
</dbReference>
<evidence type="ECO:0000259" key="2">
    <source>
        <dbReference type="Pfam" id="PF01494"/>
    </source>
</evidence>
<dbReference type="Gene3D" id="3.30.70.2450">
    <property type="match status" value="1"/>
</dbReference>
<dbReference type="EMBL" id="RXHJ01000006">
    <property type="protein sequence ID" value="RSZ63861.1"/>
    <property type="molecule type" value="Genomic_DNA"/>
</dbReference>
<gene>
    <name evidence="3" type="ORF">EAH68_06400</name>
</gene>
<reference evidence="3 4" key="1">
    <citation type="submission" date="2018-12" db="EMBL/GenBank/DDBJ databases">
        <title>YIM 101343 draft genome.</title>
        <authorList>
            <person name="Chen X."/>
        </authorList>
    </citation>
    <scope>NUCLEOTIDE SEQUENCE [LARGE SCALE GENOMIC DNA]</scope>
    <source>
        <strain evidence="3 4">YIM 101343</strain>
    </source>
</reference>
<evidence type="ECO:0000256" key="1">
    <source>
        <dbReference type="ARBA" id="ARBA00023002"/>
    </source>
</evidence>
<keyword evidence="4" id="KW-1185">Reference proteome</keyword>
<dbReference type="PANTHER" id="PTHR43476">
    <property type="entry name" value="3-(3-HYDROXY-PHENYL)PROPIONATE/3-HYDROXYCINNAMIC ACID HYDROXYLASE"/>
    <property type="match status" value="1"/>
</dbReference>
<organism evidence="3 4">
    <name type="scientific">Corynebacterium hylobatis</name>
    <dbReference type="NCBI Taxonomy" id="1859290"/>
    <lineage>
        <taxon>Bacteria</taxon>
        <taxon>Bacillati</taxon>
        <taxon>Actinomycetota</taxon>
        <taxon>Actinomycetes</taxon>
        <taxon>Mycobacteriales</taxon>
        <taxon>Corynebacteriaceae</taxon>
        <taxon>Corynebacterium</taxon>
    </lineage>
</organism>
<sequence length="501" mass="54920">MTGTFDADVIVIGGGPVGVTALAMLGQRGLTAIGVEKSSDVWPTARAVHFDGEAFRMLQSLGITEKLADTTRPMNSMHIQNEAQEILVSVPTGRFGTQAWPDDLTFHQPDLERVLREAIAELTGIELRCGVTAEGVRNIPGGVEVTTIDRDGAERILRSRWVIASDGARSSVRRSLGIEGDKFGDDADWVVVDGHLKDSPGYEDDMVFICHHTRPAMWVRLPGTRVRMEFMLLDGDDRDEIVTPEAIERISRGVLPAANFTAERQAIYTFRGRIAQRWREGNIFLAGDAAHQAPPCFGQGLCAGIRDIANLVWKLDLVKRGVEDVALLDTYETERKPHARFWVEQAVKAADFLQTLDPEAARRRDAFIRANPAEAAPVSPPLGPGLHDGEANPWAGQLSPQPILADGVRLDELVGLRFALVVDPELYSGADVDLRQQLESGEEVTVIRQTAEVASLLEDLDTRAVLIRPDRHVLGVADSPAEFDRLIRHLPGLAVETVQNA</sequence>
<feature type="domain" description="FAD-binding" evidence="2">
    <location>
        <begin position="6"/>
        <end position="345"/>
    </location>
</feature>
<dbReference type="GO" id="GO:0019622">
    <property type="term" value="P:3-(3-hydroxy)phenylpropionate catabolic process"/>
    <property type="evidence" value="ECO:0007669"/>
    <property type="project" value="TreeGrafter"/>
</dbReference>
<evidence type="ECO:0000313" key="3">
    <source>
        <dbReference type="EMBL" id="RSZ63861.1"/>
    </source>
</evidence>
<comment type="caution">
    <text evidence="3">The sequence shown here is derived from an EMBL/GenBank/DDBJ whole genome shotgun (WGS) entry which is preliminary data.</text>
</comment>
<dbReference type="SUPFAM" id="SSF51905">
    <property type="entry name" value="FAD/NAD(P)-binding domain"/>
    <property type="match status" value="1"/>
</dbReference>
<dbReference type="OrthoDB" id="8670884at2"/>
<accession>A0A3R9ZEL2</accession>
<keyword evidence="1" id="KW-0560">Oxidoreductase</keyword>
<dbReference type="InterPro" id="IPR036188">
    <property type="entry name" value="FAD/NAD-bd_sf"/>
</dbReference>
<dbReference type="InterPro" id="IPR002938">
    <property type="entry name" value="FAD-bd"/>
</dbReference>
<dbReference type="GO" id="GO:0008688">
    <property type="term" value="F:3-(3-hydroxyphenyl)propionate hydroxylase activity"/>
    <property type="evidence" value="ECO:0007669"/>
    <property type="project" value="TreeGrafter"/>
</dbReference>
<dbReference type="Pfam" id="PF01494">
    <property type="entry name" value="FAD_binding_3"/>
    <property type="match status" value="1"/>
</dbReference>
<dbReference type="GO" id="GO:0071949">
    <property type="term" value="F:FAD binding"/>
    <property type="evidence" value="ECO:0007669"/>
    <property type="project" value="InterPro"/>
</dbReference>
<dbReference type="Proteomes" id="UP000274907">
    <property type="component" value="Unassembled WGS sequence"/>
</dbReference>
<dbReference type="PRINTS" id="PR00420">
    <property type="entry name" value="RNGMNOXGNASE"/>
</dbReference>
<dbReference type="RefSeq" id="WP_126120494.1">
    <property type="nucleotide sequence ID" value="NZ_RXHJ01000006.1"/>
</dbReference>
<protein>
    <submittedName>
        <fullName evidence="3">Bifunctional 3-(3-hydroxy-phenyl)propionate/3-hydroxycinnamic acid hydroxylase</fullName>
    </submittedName>
</protein>
<name>A0A3R9ZEL2_9CORY</name>
<dbReference type="Gene3D" id="3.50.50.60">
    <property type="entry name" value="FAD/NAD(P)-binding domain"/>
    <property type="match status" value="1"/>
</dbReference>
<dbReference type="InterPro" id="IPR050631">
    <property type="entry name" value="PheA/TfdB_FAD_monoxygenase"/>
</dbReference>
<dbReference type="AlphaFoldDB" id="A0A3R9ZEL2"/>
<dbReference type="PANTHER" id="PTHR43476:SF3">
    <property type="entry name" value="FAD-BINDING MONOOXYGENASE"/>
    <property type="match status" value="1"/>
</dbReference>
<evidence type="ECO:0000313" key="4">
    <source>
        <dbReference type="Proteomes" id="UP000274907"/>
    </source>
</evidence>